<dbReference type="Pfam" id="PF05193">
    <property type="entry name" value="Peptidase_M16_C"/>
    <property type="match status" value="1"/>
</dbReference>
<protein>
    <submittedName>
        <fullName evidence="3">Putative Zn-dependent peptidase</fullName>
    </submittedName>
</protein>
<proteinExistence type="predicted"/>
<keyword evidence="4" id="KW-1185">Reference proteome</keyword>
<dbReference type="Gene3D" id="3.30.830.10">
    <property type="entry name" value="Metalloenzyme, LuxS/M16 peptidase-like"/>
    <property type="match status" value="2"/>
</dbReference>
<evidence type="ECO:0000259" key="1">
    <source>
        <dbReference type="Pfam" id="PF00675"/>
    </source>
</evidence>
<dbReference type="NCBIfam" id="NF047421">
    <property type="entry name" value="YfmH_fam"/>
    <property type="match status" value="1"/>
</dbReference>
<evidence type="ECO:0000313" key="3">
    <source>
        <dbReference type="EMBL" id="TCP70069.1"/>
    </source>
</evidence>
<feature type="domain" description="Peptidase M16 C-terminal" evidence="2">
    <location>
        <begin position="181"/>
        <end position="364"/>
    </location>
</feature>
<evidence type="ECO:0000313" key="4">
    <source>
        <dbReference type="Proteomes" id="UP000294746"/>
    </source>
</evidence>
<dbReference type="PANTHER" id="PTHR11851:SF134">
    <property type="entry name" value="ZINC-DEPENDENT PROTEASE"/>
    <property type="match status" value="1"/>
</dbReference>
<dbReference type="Pfam" id="PF00675">
    <property type="entry name" value="Peptidase_M16"/>
    <property type="match status" value="1"/>
</dbReference>
<dbReference type="GO" id="GO:0046872">
    <property type="term" value="F:metal ion binding"/>
    <property type="evidence" value="ECO:0007669"/>
    <property type="project" value="InterPro"/>
</dbReference>
<dbReference type="Proteomes" id="UP000294746">
    <property type="component" value="Unassembled WGS sequence"/>
</dbReference>
<name>A0A4R2S1R5_9BACL</name>
<dbReference type="InterPro" id="IPR007863">
    <property type="entry name" value="Peptidase_M16_C"/>
</dbReference>
<gene>
    <name evidence="3" type="ORF">EDD57_10448</name>
</gene>
<dbReference type="AlphaFoldDB" id="A0A4R2S1R5"/>
<organism evidence="3 4">
    <name type="scientific">Baia soyae</name>
    <dbReference type="NCBI Taxonomy" id="1544746"/>
    <lineage>
        <taxon>Bacteria</taxon>
        <taxon>Bacillati</taxon>
        <taxon>Bacillota</taxon>
        <taxon>Bacilli</taxon>
        <taxon>Bacillales</taxon>
        <taxon>Thermoactinomycetaceae</taxon>
        <taxon>Baia</taxon>
    </lineage>
</organism>
<dbReference type="InterPro" id="IPR050361">
    <property type="entry name" value="MPP/UQCRC_Complex"/>
</dbReference>
<comment type="caution">
    <text evidence="3">The sequence shown here is derived from an EMBL/GenBank/DDBJ whole genome shotgun (WGS) entry which is preliminary data.</text>
</comment>
<reference evidence="3 4" key="1">
    <citation type="submission" date="2019-03" db="EMBL/GenBank/DDBJ databases">
        <title>Genomic Encyclopedia of Type Strains, Phase IV (KMG-IV): sequencing the most valuable type-strain genomes for metagenomic binning, comparative biology and taxonomic classification.</title>
        <authorList>
            <person name="Goeker M."/>
        </authorList>
    </citation>
    <scope>NUCLEOTIDE SEQUENCE [LARGE SCALE GENOMIC DNA]</scope>
    <source>
        <strain evidence="3 4">DSM 46831</strain>
    </source>
</reference>
<accession>A0A4R2S1R5</accession>
<evidence type="ECO:0000259" key="2">
    <source>
        <dbReference type="Pfam" id="PF05193"/>
    </source>
</evidence>
<dbReference type="SUPFAM" id="SSF63411">
    <property type="entry name" value="LuxS/MPP-like metallohydrolase"/>
    <property type="match status" value="2"/>
</dbReference>
<sequence>MKKIEYKQLKETLYHETLPNGLDVYVLPKQGFAKTYATFTTKYGSIDNTFQVPGKEKVHVPDGIAHFLEHKMFEQESGEDVFQSFSRQGASANAFTSFTRTSYLFSCTDQVENNLTTLLNYVQSPYFTDENVEKEKGIIGQEIRMYDDNADWRVYFGLIEAMYQNHPVKIDIAGTVESIAKITKETLYTCYNTFYHPSNMLLFVIGAVDPQRIFQLVKENQAQKKFEPQGEIERFFDKEPNAVAEKRKEMRLSVNASKCYFGFKEAPAIIANSGNNMLKMELCTQLFMESLIGSSSELYQSLYEEGLIDDSFGHDYSIEQGYGFTMMGGDTRKPDELVARIEQLFPQKVAKGISAEEFELVKKKKIGSVLRSLNSVEWIANQFTSYRFHDSDLFEMIPTLESITLKDVNNRMREHIDFARFAVSTVRPLEQSTKPTV</sequence>
<dbReference type="PANTHER" id="PTHR11851">
    <property type="entry name" value="METALLOPROTEASE"/>
    <property type="match status" value="1"/>
</dbReference>
<dbReference type="InterPro" id="IPR011765">
    <property type="entry name" value="Pept_M16_N"/>
</dbReference>
<dbReference type="OrthoDB" id="9811314at2"/>
<feature type="domain" description="Peptidase M16 N-terminal" evidence="1">
    <location>
        <begin position="62"/>
        <end position="175"/>
    </location>
</feature>
<dbReference type="EMBL" id="SLXV01000004">
    <property type="protein sequence ID" value="TCP70069.1"/>
    <property type="molecule type" value="Genomic_DNA"/>
</dbReference>
<dbReference type="RefSeq" id="WP_131847861.1">
    <property type="nucleotide sequence ID" value="NZ_SLXV01000004.1"/>
</dbReference>
<dbReference type="InterPro" id="IPR011249">
    <property type="entry name" value="Metalloenz_LuxS/M16"/>
</dbReference>